<dbReference type="Proteomes" id="UP001233999">
    <property type="component" value="Unassembled WGS sequence"/>
</dbReference>
<reference evidence="2" key="1">
    <citation type="journal article" date="2023" name="IScience">
        <title>Live-bearing cockroach genome reveals convergent evolutionary mechanisms linked to viviparity in insects and beyond.</title>
        <authorList>
            <person name="Fouks B."/>
            <person name="Harrison M.C."/>
            <person name="Mikhailova A.A."/>
            <person name="Marchal E."/>
            <person name="English S."/>
            <person name="Carruthers M."/>
            <person name="Jennings E.C."/>
            <person name="Chiamaka E.L."/>
            <person name="Frigard R.A."/>
            <person name="Pippel M."/>
            <person name="Attardo G.M."/>
            <person name="Benoit J.B."/>
            <person name="Bornberg-Bauer E."/>
            <person name="Tobe S.S."/>
        </authorList>
    </citation>
    <scope>NUCLEOTIDE SEQUENCE</scope>
    <source>
        <strain evidence="2">Stay&amp;Tobe</strain>
    </source>
</reference>
<feature type="non-terminal residue" evidence="2">
    <location>
        <position position="75"/>
    </location>
</feature>
<feature type="transmembrane region" description="Helical" evidence="1">
    <location>
        <begin position="21"/>
        <end position="38"/>
    </location>
</feature>
<organism evidence="2 3">
    <name type="scientific">Diploptera punctata</name>
    <name type="common">Pacific beetle cockroach</name>
    <dbReference type="NCBI Taxonomy" id="6984"/>
    <lineage>
        <taxon>Eukaryota</taxon>
        <taxon>Metazoa</taxon>
        <taxon>Ecdysozoa</taxon>
        <taxon>Arthropoda</taxon>
        <taxon>Hexapoda</taxon>
        <taxon>Insecta</taxon>
        <taxon>Pterygota</taxon>
        <taxon>Neoptera</taxon>
        <taxon>Polyneoptera</taxon>
        <taxon>Dictyoptera</taxon>
        <taxon>Blattodea</taxon>
        <taxon>Blaberoidea</taxon>
        <taxon>Blaberidae</taxon>
        <taxon>Diplopterinae</taxon>
        <taxon>Diploptera</taxon>
    </lineage>
</organism>
<reference evidence="2" key="2">
    <citation type="submission" date="2023-05" db="EMBL/GenBank/DDBJ databases">
        <authorList>
            <person name="Fouks B."/>
        </authorList>
    </citation>
    <scope>NUCLEOTIDE SEQUENCE</scope>
    <source>
        <strain evidence="2">Stay&amp;Tobe</strain>
        <tissue evidence="2">Testes</tissue>
    </source>
</reference>
<comment type="caution">
    <text evidence="2">The sequence shown here is derived from an EMBL/GenBank/DDBJ whole genome shotgun (WGS) entry which is preliminary data.</text>
</comment>
<protein>
    <submittedName>
        <fullName evidence="2">Uncharacterized protein</fullName>
    </submittedName>
</protein>
<proteinExistence type="predicted"/>
<gene>
    <name evidence="2" type="ORF">L9F63_004609</name>
</gene>
<evidence type="ECO:0000313" key="3">
    <source>
        <dbReference type="Proteomes" id="UP001233999"/>
    </source>
</evidence>
<keyword evidence="1" id="KW-0472">Membrane</keyword>
<feature type="non-terminal residue" evidence="2">
    <location>
        <position position="1"/>
    </location>
</feature>
<name>A0AAD7ZGS7_DIPPU</name>
<evidence type="ECO:0000256" key="1">
    <source>
        <dbReference type="SAM" id="Phobius"/>
    </source>
</evidence>
<evidence type="ECO:0000313" key="2">
    <source>
        <dbReference type="EMBL" id="KAJ9579683.1"/>
    </source>
</evidence>
<keyword evidence="3" id="KW-1185">Reference proteome</keyword>
<accession>A0AAD7ZGS7</accession>
<keyword evidence="1" id="KW-0812">Transmembrane</keyword>
<sequence>SCKEIIHQQRRRLQKPGMSGVIIYSVGRILFAIVYWAHRMKYRYQRRMLMRTKCFYTLKNILVMVDNNMNIMCWM</sequence>
<keyword evidence="1" id="KW-1133">Transmembrane helix</keyword>
<dbReference type="EMBL" id="JASPKZ010008379">
    <property type="protein sequence ID" value="KAJ9579683.1"/>
    <property type="molecule type" value="Genomic_DNA"/>
</dbReference>
<dbReference type="AlphaFoldDB" id="A0AAD7ZGS7"/>